<keyword evidence="3" id="KW-0805">Transcription regulation</keyword>
<dbReference type="Pfam" id="PF08512">
    <property type="entry name" value="Rttp106-like_middle"/>
    <property type="match status" value="1"/>
</dbReference>
<reference evidence="9 10" key="1">
    <citation type="submission" date="2024-04" db="EMBL/GenBank/DDBJ databases">
        <authorList>
            <person name="Fracassetti M."/>
        </authorList>
    </citation>
    <scope>NUCLEOTIDE SEQUENCE [LARGE SCALE GENOMIC DNA]</scope>
</reference>
<evidence type="ECO:0000256" key="1">
    <source>
        <dbReference type="ARBA" id="ARBA00010779"/>
    </source>
</evidence>
<feature type="domain" description="FACT complex subunit SPT16 PH-like" evidence="8">
    <location>
        <begin position="515"/>
        <end position="566"/>
    </location>
</feature>
<feature type="domain" description="Histone chaperone RTT106/FACT complex subunit SPT16-like middle" evidence="6">
    <location>
        <begin position="631"/>
        <end position="703"/>
    </location>
</feature>
<accession>A0AAV2FE63</accession>
<feature type="compositionally biased region" description="Acidic residues" evidence="4">
    <location>
        <begin position="483"/>
        <end position="512"/>
    </location>
</feature>
<comment type="similarity">
    <text evidence="1 3">Belongs to the peptidase M24 family. SPT16 subfamily.</text>
</comment>
<comment type="subunit">
    <text evidence="3">Component of the FACT complex.</text>
</comment>
<evidence type="ECO:0000313" key="9">
    <source>
        <dbReference type="EMBL" id="CAL1396544.1"/>
    </source>
</evidence>
<evidence type="ECO:0000256" key="4">
    <source>
        <dbReference type="SAM" id="MobiDB-lite"/>
    </source>
</evidence>
<feature type="compositionally biased region" description="Basic and acidic residues" evidence="4">
    <location>
        <begin position="462"/>
        <end position="472"/>
    </location>
</feature>
<dbReference type="Pfam" id="PF00557">
    <property type="entry name" value="Peptidase_M24"/>
    <property type="match status" value="1"/>
</dbReference>
<dbReference type="Gene3D" id="2.30.29.30">
    <property type="entry name" value="Pleckstrin-homology domain (PH domain)/Phosphotyrosine-binding domain (PTB)"/>
    <property type="match status" value="1"/>
</dbReference>
<dbReference type="Proteomes" id="UP001497516">
    <property type="component" value="Chromosome 6"/>
</dbReference>
<keyword evidence="3" id="KW-0227">DNA damage</keyword>
<comment type="subcellular location">
    <subcellularLocation>
        <location evidence="3">Nucleus</location>
    </subcellularLocation>
    <subcellularLocation>
        <location evidence="3">Chromosome</location>
    </subcellularLocation>
</comment>
<evidence type="ECO:0000256" key="2">
    <source>
        <dbReference type="ARBA" id="ARBA00023054"/>
    </source>
</evidence>
<feature type="compositionally biased region" description="Basic and acidic residues" evidence="4">
    <location>
        <begin position="368"/>
        <end position="388"/>
    </location>
</feature>
<organism evidence="9 10">
    <name type="scientific">Linum trigynum</name>
    <dbReference type="NCBI Taxonomy" id="586398"/>
    <lineage>
        <taxon>Eukaryota</taxon>
        <taxon>Viridiplantae</taxon>
        <taxon>Streptophyta</taxon>
        <taxon>Embryophyta</taxon>
        <taxon>Tracheophyta</taxon>
        <taxon>Spermatophyta</taxon>
        <taxon>Magnoliopsida</taxon>
        <taxon>eudicotyledons</taxon>
        <taxon>Gunneridae</taxon>
        <taxon>Pentapetalae</taxon>
        <taxon>rosids</taxon>
        <taxon>fabids</taxon>
        <taxon>Malpighiales</taxon>
        <taxon>Linaceae</taxon>
        <taxon>Linum</taxon>
    </lineage>
</organism>
<evidence type="ECO:0000313" key="10">
    <source>
        <dbReference type="Proteomes" id="UP001497516"/>
    </source>
</evidence>
<dbReference type="InterPro" id="IPR036005">
    <property type="entry name" value="Creatinase/aminopeptidase-like"/>
</dbReference>
<evidence type="ECO:0000259" key="6">
    <source>
        <dbReference type="Pfam" id="PF08512"/>
    </source>
</evidence>
<dbReference type="GO" id="GO:0006281">
    <property type="term" value="P:DNA repair"/>
    <property type="evidence" value="ECO:0007669"/>
    <property type="project" value="UniProtKB-UniRule"/>
</dbReference>
<keyword evidence="3" id="KW-0539">Nucleus</keyword>
<dbReference type="FunFam" id="3.90.230.10:FF:000005">
    <property type="entry name" value="FACT complex subunit spt16"/>
    <property type="match status" value="1"/>
</dbReference>
<keyword evidence="2" id="KW-0175">Coiled coil</keyword>
<dbReference type="GO" id="GO:0031491">
    <property type="term" value="F:nucleosome binding"/>
    <property type="evidence" value="ECO:0007669"/>
    <property type="project" value="TreeGrafter"/>
</dbReference>
<proteinExistence type="inferred from homology"/>
<keyword evidence="10" id="KW-1185">Reference proteome</keyword>
<dbReference type="Gene3D" id="2.30.29.150">
    <property type="match status" value="1"/>
</dbReference>
<dbReference type="Pfam" id="PF14826">
    <property type="entry name" value="FACT-Spt16_Nlob"/>
    <property type="match status" value="1"/>
</dbReference>
<dbReference type="GO" id="GO:0006260">
    <property type="term" value="P:DNA replication"/>
    <property type="evidence" value="ECO:0007669"/>
    <property type="project" value="UniProtKB-KW"/>
</dbReference>
<dbReference type="EMBL" id="OZ034819">
    <property type="protein sequence ID" value="CAL1396544.1"/>
    <property type="molecule type" value="Genomic_DNA"/>
</dbReference>
<name>A0AAV2FE63_9ROSI</name>
<dbReference type="InterPro" id="IPR029149">
    <property type="entry name" value="Creatin/AminoP/Spt16_N"/>
</dbReference>
<feature type="domain" description="Peptidase M24" evidence="5">
    <location>
        <begin position="120"/>
        <end position="339"/>
    </location>
</feature>
<dbReference type="Gene3D" id="3.40.350.10">
    <property type="entry name" value="Creatinase/prolidase N-terminal domain"/>
    <property type="match status" value="1"/>
</dbReference>
<dbReference type="InterPro" id="IPR056595">
    <property type="entry name" value="Fact-SPT16_PH"/>
</dbReference>
<gene>
    <name evidence="9" type="ORF">LTRI10_LOCUS36903</name>
</gene>
<dbReference type="Pfam" id="PF24824">
    <property type="entry name" value="PH_SPT16"/>
    <property type="match status" value="1"/>
</dbReference>
<evidence type="ECO:0000259" key="7">
    <source>
        <dbReference type="Pfam" id="PF14826"/>
    </source>
</evidence>
<dbReference type="GO" id="GO:0006368">
    <property type="term" value="P:transcription elongation by RNA polymerase II"/>
    <property type="evidence" value="ECO:0007669"/>
    <property type="project" value="TreeGrafter"/>
</dbReference>
<keyword evidence="3" id="KW-0158">Chromosome</keyword>
<feature type="region of interest" description="Disordered" evidence="4">
    <location>
        <begin position="362"/>
        <end position="388"/>
    </location>
</feature>
<dbReference type="InterPro" id="IPR029148">
    <property type="entry name" value="FACT-SPT16_Nlobe"/>
</dbReference>
<keyword evidence="3" id="KW-0234">DNA repair</keyword>
<dbReference type="PANTHER" id="PTHR13980:SF18">
    <property type="entry name" value="FACT COMPLEX SUBUNIT SPT16"/>
    <property type="match status" value="1"/>
</dbReference>
<dbReference type="InterPro" id="IPR013719">
    <property type="entry name" value="RTT106/SPT16-like_middle_dom"/>
</dbReference>
<evidence type="ECO:0000259" key="8">
    <source>
        <dbReference type="Pfam" id="PF24824"/>
    </source>
</evidence>
<dbReference type="SUPFAM" id="SSF55920">
    <property type="entry name" value="Creatinase/aminopeptidase"/>
    <property type="match status" value="1"/>
</dbReference>
<comment type="function">
    <text evidence="3">Component of the FACT complex, a general chromatin factor that acts to reorganize nucleosomes. The FACT complex is involved in multiple processes that require DNA as a template such as mRNA elongation, DNA replication and DNA repair. During transcription elongation the FACT complex acts as a histone chaperone that both destabilizes and restores nucleosomal structure. It facilitates the passage of RNA polymerase II and transcription by promoting the dissociation of one histone H2A-H2B dimer from the nucleosome, then subsequently promotes the reestablishment of the nucleosome following the passage of RNA polymerase II.</text>
</comment>
<evidence type="ECO:0000259" key="5">
    <source>
        <dbReference type="Pfam" id="PF00557"/>
    </source>
</evidence>
<sequence>MVFMKKQIHLLCSKKKSGSFELLRKAAKYAVGVEVLIHVWNKKSGDNGDGSVIMNYIFPSVHDNRSPSIVGHIAAEAGEGNRVLEKWSEKLGIEGFRAADISAGLGDLFVVKEEGELVCVKRAAYLSAKVMNNVVVPQLQKVIDHNEKKKDVDRTVLDEIEEAILQPSVKAGVMLKSRNVDACCHPYFQSYRANDELTHYDSGDVIKCSVGSRYKGYCSYVARSFLVDPNPCQTRAYEVILKAQEAVIAALRPGSRVGAAYVAASSLIGLEAPYLVKHLTKSVGTGIGLEFQESVLDLNGTNDRLVKAGMVFNVCLGLENLKGAGQNSFSLLLADTVVVCAEGAAVVTQSCSNAVKDVTYTLSEDSDHDNRGGGGEKEEEKESSLIMPEKESNWRQHLAEALAPRKAVSPPKKLKLLSRPLRSPGLWICHPHFGGVGRKRAGALEAHANGFRYVDQWPENTDANRDDIRDGSSDDSSYGSTDDSTDDDTDDDADDDANTGGEEEEEEEEEGGFPDIMFANIKLAFYYHTESPYGLMMHFCLYNQIEVGNKMTKDVQFYVEVVDEKRVFRGEEDGKAPRGPKFLREWMKFVRHLNTSYSGIQIEVLNPSLRFEGMLRESESPSVFTEAGFNLVEMTSLPFLVVKCEDIKMVKFERFDVEEKQQKDFDVVIVLKGLNKDELRIESISYTSLDVVKELLREHQVRVNLGGGGEAGEAGEVGDGSKGC</sequence>
<dbReference type="InterPro" id="IPR040258">
    <property type="entry name" value="Spt16"/>
</dbReference>
<keyword evidence="3" id="KW-0235">DNA replication</keyword>
<dbReference type="PANTHER" id="PTHR13980">
    <property type="entry name" value="CDC68 RELATED"/>
    <property type="match status" value="1"/>
</dbReference>
<keyword evidence="3" id="KW-0804">Transcription</keyword>
<dbReference type="GO" id="GO:0035101">
    <property type="term" value="C:FACT complex"/>
    <property type="evidence" value="ECO:0007669"/>
    <property type="project" value="UniProtKB-UniRule"/>
</dbReference>
<dbReference type="InterPro" id="IPR011993">
    <property type="entry name" value="PH-like_dom_sf"/>
</dbReference>
<dbReference type="AlphaFoldDB" id="A0AAV2FE63"/>
<dbReference type="InterPro" id="IPR000994">
    <property type="entry name" value="Pept_M24"/>
</dbReference>
<dbReference type="Gene3D" id="3.90.230.10">
    <property type="entry name" value="Creatinase/methionine aminopeptidase superfamily"/>
    <property type="match status" value="1"/>
</dbReference>
<feature type="domain" description="FACT complex subunit SPT16 N-terminal lobe" evidence="7">
    <location>
        <begin position="1"/>
        <end position="103"/>
    </location>
</feature>
<protein>
    <recommendedName>
        <fullName evidence="3">FACT complex subunit</fullName>
    </recommendedName>
</protein>
<feature type="region of interest" description="Disordered" evidence="4">
    <location>
        <begin position="458"/>
        <end position="513"/>
    </location>
</feature>
<evidence type="ECO:0000256" key="3">
    <source>
        <dbReference type="RuleBase" id="RU367052"/>
    </source>
</evidence>